<accession>A0A397GPI0</accession>
<proteinExistence type="predicted"/>
<dbReference type="AlphaFoldDB" id="A0A397GPI0"/>
<evidence type="ECO:0000313" key="2">
    <source>
        <dbReference type="Proteomes" id="UP000266861"/>
    </source>
</evidence>
<protein>
    <submittedName>
        <fullName evidence="1">Uncharacterized protein</fullName>
    </submittedName>
</protein>
<name>A0A397GPI0_9GLOM</name>
<evidence type="ECO:0000313" key="1">
    <source>
        <dbReference type="EMBL" id="RHZ50933.1"/>
    </source>
</evidence>
<dbReference type="Proteomes" id="UP000266861">
    <property type="component" value="Unassembled WGS sequence"/>
</dbReference>
<comment type="caution">
    <text evidence="1">The sequence shown here is derived from an EMBL/GenBank/DDBJ whole genome shotgun (WGS) entry which is preliminary data.</text>
</comment>
<dbReference type="EMBL" id="PQFF01000425">
    <property type="protein sequence ID" value="RHZ50933.1"/>
    <property type="molecule type" value="Genomic_DNA"/>
</dbReference>
<reference evidence="1 2" key="1">
    <citation type="submission" date="2018-08" db="EMBL/GenBank/DDBJ databases">
        <title>Genome and evolution of the arbuscular mycorrhizal fungus Diversispora epigaea (formerly Glomus versiforme) and its bacterial endosymbionts.</title>
        <authorList>
            <person name="Sun X."/>
            <person name="Fei Z."/>
            <person name="Harrison M."/>
        </authorList>
    </citation>
    <scope>NUCLEOTIDE SEQUENCE [LARGE SCALE GENOMIC DNA]</scope>
    <source>
        <strain evidence="1 2">IT104</strain>
    </source>
</reference>
<gene>
    <name evidence="1" type="ORF">Glove_487g62</name>
</gene>
<sequence>MNDHVYYVCIILFCRHLDNQLSFHLESRVGRAFRIIWQCKNFKFQRTMIKKKKKSIEFYRKQKRNPVSMEAQKKV</sequence>
<keyword evidence="2" id="KW-1185">Reference proteome</keyword>
<organism evidence="1 2">
    <name type="scientific">Diversispora epigaea</name>
    <dbReference type="NCBI Taxonomy" id="1348612"/>
    <lineage>
        <taxon>Eukaryota</taxon>
        <taxon>Fungi</taxon>
        <taxon>Fungi incertae sedis</taxon>
        <taxon>Mucoromycota</taxon>
        <taxon>Glomeromycotina</taxon>
        <taxon>Glomeromycetes</taxon>
        <taxon>Diversisporales</taxon>
        <taxon>Diversisporaceae</taxon>
        <taxon>Diversispora</taxon>
    </lineage>
</organism>